<dbReference type="InterPro" id="IPR007921">
    <property type="entry name" value="CHAP_dom"/>
</dbReference>
<dbReference type="Pfam" id="PF05257">
    <property type="entry name" value="CHAP"/>
    <property type="match status" value="1"/>
</dbReference>
<dbReference type="InterPro" id="IPR038765">
    <property type="entry name" value="Papain-like_cys_pep_sf"/>
</dbReference>
<evidence type="ECO:0000256" key="1">
    <source>
        <dbReference type="SAM" id="Phobius"/>
    </source>
</evidence>
<organism evidence="3 4">
    <name type="scientific">candidate division WS5 bacterium</name>
    <dbReference type="NCBI Taxonomy" id="2093353"/>
    <lineage>
        <taxon>Bacteria</taxon>
        <taxon>candidate division WS5</taxon>
    </lineage>
</organism>
<protein>
    <submittedName>
        <fullName evidence="3">CHAP domain-containing protein</fullName>
    </submittedName>
</protein>
<gene>
    <name evidence="3" type="ORF">C4544_02270</name>
</gene>
<reference evidence="3 4" key="1">
    <citation type="journal article" date="2017" name="ISME J.">
        <title>Energy and carbon metabolisms in a deep terrestrial subsurface fluid microbial community.</title>
        <authorList>
            <person name="Momper L."/>
            <person name="Jungbluth S.P."/>
            <person name="Lee M.D."/>
            <person name="Amend J.P."/>
        </authorList>
    </citation>
    <scope>NUCLEOTIDE SEQUENCE [LARGE SCALE GENOMIC DNA]</scope>
    <source>
        <strain evidence="3">SURF_29</strain>
    </source>
</reference>
<keyword evidence="1" id="KW-1133">Transmembrane helix</keyword>
<evidence type="ECO:0000313" key="4">
    <source>
        <dbReference type="Proteomes" id="UP000285655"/>
    </source>
</evidence>
<sequence length="645" mass="73407">MGLLRKHLLLSIILGLIIGVVCFLPLKSNISSMHSLIKWTGFGGYCTDWAYARWGEAHPGKELKVNGNAWEWYGYASSHGMPTGSAPQVGSVAVWDKYVGGAADVGHVAYVEQVYSNTSFRVSEMNWGCGRYCRSERNVSLVSGIHFIYPQQQVVQCNEHDRCKGTGPDVYFIERGKKRLVPNPETRDYLNNRFGGNVKIVPDDQITRYPGGRSVPSITWHYTHDYILVKNISNNWTYIMSSGVKRYLFSYDQIDTGDGDFYYPSDVREISDSEFNSIPYGPALYWNGQLLASTISPEVYVIERNKKRLIPDLQTLLSRGYKPENIFHIPQESINPIQKGRGVPNSKWSNTADNILIKGTSNDWTYVMKGGEKRYLFNYDQVDPDDDDFYYPSDVRKLTDTEITLIPTGVPMTWDKQMIRILNKLEIYVIEKNKKRYLPNIDTLLSRGLGTEKIIDIPQGVVDMIAKGRQVPDVNWPNTHDNVLLRKNGSTDIWLMRNGFRNKLKNLTDIDPIDGDSYYESDIRQVASLQNIPVQTLELPLSLSMTKIYWASRTDYDARELSVDFLIKNTGDNDAYNVTLTGSTNNKDVVTLTVLPKVVGDIFAGQEKKITVKYRIPVSTSRFRANLSATAEDFNEYLHTYPEPK</sequence>
<evidence type="ECO:0000259" key="2">
    <source>
        <dbReference type="PROSITE" id="PS50911"/>
    </source>
</evidence>
<feature type="domain" description="Peptidase C51" evidence="2">
    <location>
        <begin position="21"/>
        <end position="149"/>
    </location>
</feature>
<dbReference type="EMBL" id="QZJW01000017">
    <property type="protein sequence ID" value="RJO61537.1"/>
    <property type="molecule type" value="Genomic_DNA"/>
</dbReference>
<dbReference type="AlphaFoldDB" id="A0A419DEN1"/>
<dbReference type="PROSITE" id="PS50911">
    <property type="entry name" value="CHAP"/>
    <property type="match status" value="1"/>
</dbReference>
<keyword evidence="1" id="KW-0472">Membrane</keyword>
<dbReference type="Proteomes" id="UP000285655">
    <property type="component" value="Unassembled WGS sequence"/>
</dbReference>
<evidence type="ECO:0000313" key="3">
    <source>
        <dbReference type="EMBL" id="RJO61537.1"/>
    </source>
</evidence>
<feature type="transmembrane region" description="Helical" evidence="1">
    <location>
        <begin position="7"/>
        <end position="26"/>
    </location>
</feature>
<dbReference type="SUPFAM" id="SSF54001">
    <property type="entry name" value="Cysteine proteinases"/>
    <property type="match status" value="1"/>
</dbReference>
<dbReference type="Gene3D" id="3.90.1720.10">
    <property type="entry name" value="endopeptidase domain like (from Nostoc punctiforme)"/>
    <property type="match status" value="1"/>
</dbReference>
<proteinExistence type="predicted"/>
<accession>A0A419DEN1</accession>
<keyword evidence="1" id="KW-0812">Transmembrane</keyword>
<comment type="caution">
    <text evidence="3">The sequence shown here is derived from an EMBL/GenBank/DDBJ whole genome shotgun (WGS) entry which is preliminary data.</text>
</comment>
<name>A0A419DEN1_9BACT</name>